<sequence>MAWADRIRRQAGCLALLLLVAVPASHSLAKTCTPSGSEASRLQRQIASNMAMARNHACTVESGGFACREIAGRIAQARAELAAVPSACKPVIRTVREESKPKPKRVVRKPIKTAPEAAATLPVLTVVAPETMPAIEPTVVAILDNEPTMVLFMNVSLRGTKTDIPRFPRKVRMVGPAFLPGL</sequence>
<evidence type="ECO:0000313" key="2">
    <source>
        <dbReference type="EMBL" id="NHT74620.1"/>
    </source>
</evidence>
<protein>
    <submittedName>
        <fullName evidence="2">Uncharacterized protein</fullName>
    </submittedName>
</protein>
<keyword evidence="3" id="KW-1185">Reference proteome</keyword>
<accession>A0AA43ZBA8</accession>
<evidence type="ECO:0000313" key="3">
    <source>
        <dbReference type="Proteomes" id="UP001155840"/>
    </source>
</evidence>
<feature type="signal peptide" evidence="1">
    <location>
        <begin position="1"/>
        <end position="29"/>
    </location>
</feature>
<evidence type="ECO:0000256" key="1">
    <source>
        <dbReference type="SAM" id="SignalP"/>
    </source>
</evidence>
<dbReference type="AlphaFoldDB" id="A0AA43ZBA8"/>
<comment type="caution">
    <text evidence="2">The sequence shown here is derived from an EMBL/GenBank/DDBJ whole genome shotgun (WGS) entry which is preliminary data.</text>
</comment>
<reference evidence="2" key="1">
    <citation type="submission" date="2020-03" db="EMBL/GenBank/DDBJ databases">
        <title>Ferranicluibacter endophyticum gen. nov., sp. nov., a new genus isolated from Rubus ulmifolius Schott. stem.</title>
        <authorList>
            <person name="Roca-Couso R."/>
            <person name="Flores-Felix J.D."/>
            <person name="Igual J.M."/>
            <person name="Rivas R."/>
        </authorList>
    </citation>
    <scope>NUCLEOTIDE SEQUENCE</scope>
    <source>
        <strain evidence="2">CRRU44</strain>
    </source>
</reference>
<proteinExistence type="predicted"/>
<gene>
    <name evidence="2" type="ORF">G8E10_02505</name>
</gene>
<dbReference type="EMBL" id="JAANCM010000001">
    <property type="protein sequence ID" value="NHT74620.1"/>
    <property type="molecule type" value="Genomic_DNA"/>
</dbReference>
<feature type="chain" id="PRO_5041391284" evidence="1">
    <location>
        <begin position="30"/>
        <end position="182"/>
    </location>
</feature>
<dbReference type="Proteomes" id="UP001155840">
    <property type="component" value="Unassembled WGS sequence"/>
</dbReference>
<keyword evidence="1" id="KW-0732">Signal</keyword>
<dbReference type="RefSeq" id="WP_167126544.1">
    <property type="nucleotide sequence ID" value="NZ_JAANCM010000001.1"/>
</dbReference>
<name>A0AA43ZBA8_9HYPH</name>
<organism evidence="2 3">
    <name type="scientific">Ferranicluibacter rubi</name>
    <dbReference type="NCBI Taxonomy" id="2715133"/>
    <lineage>
        <taxon>Bacteria</taxon>
        <taxon>Pseudomonadati</taxon>
        <taxon>Pseudomonadota</taxon>
        <taxon>Alphaproteobacteria</taxon>
        <taxon>Hyphomicrobiales</taxon>
        <taxon>Rhizobiaceae</taxon>
        <taxon>Ferranicluibacter</taxon>
    </lineage>
</organism>